<dbReference type="GO" id="GO:0005829">
    <property type="term" value="C:cytosol"/>
    <property type="evidence" value="ECO:0007669"/>
    <property type="project" value="TreeGrafter"/>
</dbReference>
<dbReference type="GO" id="GO:0003677">
    <property type="term" value="F:DNA binding"/>
    <property type="evidence" value="ECO:0007669"/>
    <property type="project" value="UniProtKB-KW"/>
</dbReference>
<name>L0EUK9_LIBCB</name>
<gene>
    <name evidence="10" type="ordered locus">B488_03650</name>
</gene>
<dbReference type="GO" id="GO:0006310">
    <property type="term" value="P:DNA recombination"/>
    <property type="evidence" value="ECO:0007669"/>
    <property type="project" value="UniProtKB-KW"/>
</dbReference>
<organism evidence="10 11">
    <name type="scientific">Liberibacter crescens (strain BT-1)</name>
    <dbReference type="NCBI Taxonomy" id="1215343"/>
    <lineage>
        <taxon>Bacteria</taxon>
        <taxon>Pseudomonadati</taxon>
        <taxon>Pseudomonadota</taxon>
        <taxon>Alphaproteobacteria</taxon>
        <taxon>Hyphomicrobiales</taxon>
        <taxon>Rhizobiaceae</taxon>
        <taxon>Liberibacter</taxon>
    </lineage>
</organism>
<keyword evidence="6" id="KW-0804">Transcription</keyword>
<keyword evidence="11" id="KW-1185">Reference proteome</keyword>
<evidence type="ECO:0000256" key="1">
    <source>
        <dbReference type="ARBA" id="ARBA00010529"/>
    </source>
</evidence>
<dbReference type="AlphaFoldDB" id="L0EUK9"/>
<keyword evidence="3" id="KW-0810">Translation regulation</keyword>
<dbReference type="HOGENOM" id="CLU_105066_1_1_5"/>
<keyword evidence="9" id="KW-0472">Membrane</keyword>
<evidence type="ECO:0000256" key="2">
    <source>
        <dbReference type="ARBA" id="ARBA00018329"/>
    </source>
</evidence>
<dbReference type="GO" id="GO:0030527">
    <property type="term" value="F:structural constituent of chromatin"/>
    <property type="evidence" value="ECO:0007669"/>
    <property type="project" value="InterPro"/>
</dbReference>
<dbReference type="InterPro" id="IPR010992">
    <property type="entry name" value="IHF-like_DNA-bd_dom_sf"/>
</dbReference>
<keyword evidence="5" id="KW-0238">DNA-binding</keyword>
<dbReference type="SUPFAM" id="SSF47729">
    <property type="entry name" value="IHF-like DNA-binding proteins"/>
    <property type="match status" value="1"/>
</dbReference>
<keyword evidence="9" id="KW-0812">Transmembrane</keyword>
<evidence type="ECO:0000256" key="7">
    <source>
        <dbReference type="ARBA" id="ARBA00023172"/>
    </source>
</evidence>
<evidence type="ECO:0000256" key="6">
    <source>
        <dbReference type="ARBA" id="ARBA00023163"/>
    </source>
</evidence>
<dbReference type="STRING" id="1215343.B488_03650"/>
<dbReference type="GO" id="GO:0006355">
    <property type="term" value="P:regulation of DNA-templated transcription"/>
    <property type="evidence" value="ECO:0007669"/>
    <property type="project" value="InterPro"/>
</dbReference>
<keyword evidence="7" id="KW-0233">DNA recombination</keyword>
<dbReference type="eggNOG" id="COG0776">
    <property type="taxonomic scope" value="Bacteria"/>
</dbReference>
<dbReference type="InterPro" id="IPR005684">
    <property type="entry name" value="IHF_alpha"/>
</dbReference>
<dbReference type="Gene3D" id="4.10.520.10">
    <property type="entry name" value="IHF-like DNA-binding proteins"/>
    <property type="match status" value="1"/>
</dbReference>
<dbReference type="PATRIC" id="fig|1215343.11.peg.374"/>
<protein>
    <recommendedName>
        <fullName evidence="2">Integration host factor subunit alpha</fullName>
    </recommendedName>
</protein>
<evidence type="ECO:0000256" key="3">
    <source>
        <dbReference type="ARBA" id="ARBA00022845"/>
    </source>
</evidence>
<dbReference type="PRINTS" id="PR01727">
    <property type="entry name" value="DNABINDINGHU"/>
</dbReference>
<reference evidence="10 11" key="1">
    <citation type="journal article" date="2012" name="Stand. Genomic Sci.">
        <title>Complete genome sequence of Liberibacter crescens BT-1.</title>
        <authorList>
            <person name="Leonard M.T."/>
            <person name="Fagen J.R."/>
            <person name="Davis-Richardson A.G."/>
            <person name="Davis M.J."/>
            <person name="Triplett E.W."/>
        </authorList>
    </citation>
    <scope>NUCLEOTIDE SEQUENCE [LARGE SCALE GENOMIC DNA]</scope>
    <source>
        <strain evidence="10 11">BT-1</strain>
    </source>
</reference>
<dbReference type="GO" id="GO:0009893">
    <property type="term" value="P:positive regulation of metabolic process"/>
    <property type="evidence" value="ECO:0007669"/>
    <property type="project" value="UniProtKB-ARBA"/>
</dbReference>
<dbReference type="GO" id="GO:0006417">
    <property type="term" value="P:regulation of translation"/>
    <property type="evidence" value="ECO:0007669"/>
    <property type="project" value="UniProtKB-KW"/>
</dbReference>
<dbReference type="PROSITE" id="PS00045">
    <property type="entry name" value="HISTONE_LIKE"/>
    <property type="match status" value="1"/>
</dbReference>
<dbReference type="InterPro" id="IPR000119">
    <property type="entry name" value="Hist_DNA-bd"/>
</dbReference>
<dbReference type="InterPro" id="IPR020816">
    <property type="entry name" value="Histone-like_DNA-bd_CS"/>
</dbReference>
<dbReference type="SMART" id="SM00411">
    <property type="entry name" value="BHL"/>
    <property type="match status" value="1"/>
</dbReference>
<comment type="similarity">
    <text evidence="1 8">Belongs to the bacterial histone-like protein family.</text>
</comment>
<evidence type="ECO:0000256" key="4">
    <source>
        <dbReference type="ARBA" id="ARBA00023015"/>
    </source>
</evidence>
<dbReference type="NCBIfam" id="NF001401">
    <property type="entry name" value="PRK00285.1"/>
    <property type="match status" value="1"/>
</dbReference>
<dbReference type="KEGG" id="lcc:B488_03650"/>
<dbReference type="Pfam" id="PF00216">
    <property type="entry name" value="Bac_DNA_binding"/>
    <property type="match status" value="1"/>
</dbReference>
<keyword evidence="9" id="KW-1133">Transmembrane helix</keyword>
<sequence>MGKSVTRLSLVTSVLKRVGLSRNESSYLVGFMIDEICNAIIREDIVKLSSFATFQIRKKNQRVGRNPRTGEELIILKRRVMTFKASGVLKKRILNAHVARNAKSFDVLILSLFCLLFCMHFLYGLAFLNL</sequence>
<evidence type="ECO:0000256" key="5">
    <source>
        <dbReference type="ARBA" id="ARBA00023125"/>
    </source>
</evidence>
<feature type="transmembrane region" description="Helical" evidence="9">
    <location>
        <begin position="107"/>
        <end position="128"/>
    </location>
</feature>
<accession>L0EUK9</accession>
<evidence type="ECO:0000256" key="8">
    <source>
        <dbReference type="RuleBase" id="RU003939"/>
    </source>
</evidence>
<dbReference type="PANTHER" id="PTHR33175:SF2">
    <property type="entry name" value="INTEGRATION HOST FACTOR SUBUNIT ALPHA"/>
    <property type="match status" value="1"/>
</dbReference>
<evidence type="ECO:0000313" key="11">
    <source>
        <dbReference type="Proteomes" id="UP000010799"/>
    </source>
</evidence>
<dbReference type="CDD" id="cd13835">
    <property type="entry name" value="IHF_A"/>
    <property type="match status" value="1"/>
</dbReference>
<evidence type="ECO:0000313" key="10">
    <source>
        <dbReference type="EMBL" id="AGA64358.1"/>
    </source>
</evidence>
<dbReference type="Proteomes" id="UP000010799">
    <property type="component" value="Chromosome"/>
</dbReference>
<dbReference type="EMBL" id="CP003789">
    <property type="protein sequence ID" value="AGA64358.1"/>
    <property type="molecule type" value="Genomic_DNA"/>
</dbReference>
<keyword evidence="4" id="KW-0805">Transcription regulation</keyword>
<dbReference type="PANTHER" id="PTHR33175">
    <property type="entry name" value="DNA-BINDING PROTEIN HU"/>
    <property type="match status" value="1"/>
</dbReference>
<evidence type="ECO:0000256" key="9">
    <source>
        <dbReference type="SAM" id="Phobius"/>
    </source>
</evidence>
<proteinExistence type="inferred from homology"/>